<keyword evidence="1" id="KW-0812">Transmembrane</keyword>
<feature type="transmembrane region" description="Helical" evidence="1">
    <location>
        <begin position="204"/>
        <end position="226"/>
    </location>
</feature>
<sequence>MSNIKLIRLWLSSICFLDRFSSLDELVLSNSGKKSITGSTPATPHPPSPCTESTELYTLSSPTVFLRKCSLFFKYLCSLRLVSAPVTGYGTCKADFVFVVSVCLPFVPLLVVCFIYSITDLDDQRLSLGPVKASWLRYDCYEDLDADPTYLNRRQFLLVAPRSEIGFLKSVLSVSCNRCCTLTLNPLSISDSPNRLLYGLTPHFMFTPTTVTMRLFICLVIVAFVLTNEFSRTGVHGTSLFFQDTLVEFPSPLSNQASINSSSSYSLSHKYATVFLVEQYVLRHI</sequence>
<feature type="transmembrane region" description="Helical" evidence="1">
    <location>
        <begin position="96"/>
        <end position="118"/>
    </location>
</feature>
<evidence type="ECO:0000256" key="1">
    <source>
        <dbReference type="SAM" id="Phobius"/>
    </source>
</evidence>
<dbReference type="AlphaFoldDB" id="A0A816KBU1"/>
<name>A0A816KBU1_BRANA</name>
<dbReference type="Proteomes" id="UP001295469">
    <property type="component" value="Chromosome C02"/>
</dbReference>
<gene>
    <name evidence="3" type="ORF">DARMORV10_C02P37210.1</name>
</gene>
<evidence type="ECO:0000256" key="2">
    <source>
        <dbReference type="SAM" id="SignalP"/>
    </source>
</evidence>
<protein>
    <submittedName>
        <fullName evidence="3">(rape) hypothetical protein</fullName>
    </submittedName>
</protein>
<keyword evidence="1" id="KW-1133">Transmembrane helix</keyword>
<keyword evidence="1" id="KW-0472">Membrane</keyword>
<accession>A0A816KBU1</accession>
<organism evidence="3">
    <name type="scientific">Brassica napus</name>
    <name type="common">Rape</name>
    <dbReference type="NCBI Taxonomy" id="3708"/>
    <lineage>
        <taxon>Eukaryota</taxon>
        <taxon>Viridiplantae</taxon>
        <taxon>Streptophyta</taxon>
        <taxon>Embryophyta</taxon>
        <taxon>Tracheophyta</taxon>
        <taxon>Spermatophyta</taxon>
        <taxon>Magnoliopsida</taxon>
        <taxon>eudicotyledons</taxon>
        <taxon>Gunneridae</taxon>
        <taxon>Pentapetalae</taxon>
        <taxon>rosids</taxon>
        <taxon>malvids</taxon>
        <taxon>Brassicales</taxon>
        <taxon>Brassicaceae</taxon>
        <taxon>Brassiceae</taxon>
        <taxon>Brassica</taxon>
    </lineage>
</organism>
<feature type="chain" id="PRO_5032543747" evidence="2">
    <location>
        <begin position="23"/>
        <end position="285"/>
    </location>
</feature>
<dbReference type="EMBL" id="HG994366">
    <property type="protein sequence ID" value="CAF1915164.1"/>
    <property type="molecule type" value="Genomic_DNA"/>
</dbReference>
<keyword evidence="2" id="KW-0732">Signal</keyword>
<feature type="signal peptide" evidence="2">
    <location>
        <begin position="1"/>
        <end position="22"/>
    </location>
</feature>
<reference evidence="3" key="1">
    <citation type="submission" date="2021-01" db="EMBL/GenBank/DDBJ databases">
        <authorList>
            <consortium name="Genoscope - CEA"/>
            <person name="William W."/>
        </authorList>
    </citation>
    <scope>NUCLEOTIDE SEQUENCE</scope>
</reference>
<proteinExistence type="predicted"/>
<evidence type="ECO:0000313" key="3">
    <source>
        <dbReference type="EMBL" id="CAF1915164.1"/>
    </source>
</evidence>